<accession>A0AAU8GMS6</accession>
<name>A0AAU8GMS6_9CAUD</name>
<reference evidence="1" key="1">
    <citation type="submission" date="2024-05" db="EMBL/GenBank/DDBJ databases">
        <title>This phage originates from the Bacteriophage catalogue of the Bacteriophage Competence Centre, Department of Microbiology und Biotechnology, Max Rubner-Institut, Kiel, Germany.</title>
        <authorList>
            <person name="Sprotte S."/>
            <person name="Brinks E."/>
        </authorList>
    </citation>
    <scope>NUCLEOTIDE SEQUENCE</scope>
</reference>
<organism evidence="1">
    <name type="scientific">Salmonella phage PMBT21</name>
    <dbReference type="NCBI Taxonomy" id="3153512"/>
    <lineage>
        <taxon>Viruses</taxon>
        <taxon>Duplodnaviria</taxon>
        <taxon>Heunggongvirae</taxon>
        <taxon>Uroviricota</taxon>
        <taxon>Caudoviricetes</taxon>
    </lineage>
</organism>
<evidence type="ECO:0000313" key="1">
    <source>
        <dbReference type="EMBL" id="XCH41893.1"/>
    </source>
</evidence>
<dbReference type="EMBL" id="PP810244">
    <property type="protein sequence ID" value="XCH41893.1"/>
    <property type="molecule type" value="Genomic_DNA"/>
</dbReference>
<protein>
    <submittedName>
        <fullName evidence="1">Uncharacterized protein</fullName>
    </submittedName>
</protein>
<sequence>MANLTDVKPGYNIRKSITRAHYARASLCDFQIGL</sequence>
<proteinExistence type="predicted"/>